<dbReference type="GO" id="GO:0046872">
    <property type="term" value="F:metal ion binding"/>
    <property type="evidence" value="ECO:0007669"/>
    <property type="project" value="UniProtKB-KW"/>
</dbReference>
<dbReference type="InterPro" id="IPR053193">
    <property type="entry name" value="MetalloPDE_YfcE-like"/>
</dbReference>
<dbReference type="InterPro" id="IPR029052">
    <property type="entry name" value="Metallo-depent_PP-like"/>
</dbReference>
<dbReference type="SUPFAM" id="SSF56300">
    <property type="entry name" value="Metallo-dependent phosphatases"/>
    <property type="match status" value="1"/>
</dbReference>
<dbReference type="AlphaFoldDB" id="A0A5C5XGE7"/>
<dbReference type="PANTHER" id="PTHR43165">
    <property type="entry name" value="METALLOPHOSPHOESTERASE"/>
    <property type="match status" value="1"/>
</dbReference>
<dbReference type="GO" id="GO:0016787">
    <property type="term" value="F:hydrolase activity"/>
    <property type="evidence" value="ECO:0007669"/>
    <property type="project" value="UniProtKB-UniRule"/>
</dbReference>
<name>A0A5C5XGE7_9PLAN</name>
<comment type="cofactor">
    <cofactor evidence="2">
        <name>a divalent metal cation</name>
        <dbReference type="ChEBI" id="CHEBI:60240"/>
    </cofactor>
</comment>
<keyword evidence="2" id="KW-0479">Metal-binding</keyword>
<comment type="similarity">
    <text evidence="1 2">Belongs to the metallophosphoesterase superfamily. YfcE family.</text>
</comment>
<dbReference type="RefSeq" id="WP_146503768.1">
    <property type="nucleotide sequence ID" value="NZ_SJPG01000001.1"/>
</dbReference>
<keyword evidence="5" id="KW-1185">Reference proteome</keyword>
<dbReference type="InterPro" id="IPR024654">
    <property type="entry name" value="Calcineurin-like_PHP_lpxH"/>
</dbReference>
<dbReference type="Pfam" id="PF12850">
    <property type="entry name" value="Metallophos_2"/>
    <property type="match status" value="1"/>
</dbReference>
<dbReference type="PANTHER" id="PTHR43165:SF1">
    <property type="entry name" value="PHOSPHODIESTERASE MJ0936"/>
    <property type="match status" value="1"/>
</dbReference>
<dbReference type="OrthoDB" id="9800565at2"/>
<evidence type="ECO:0000313" key="5">
    <source>
        <dbReference type="Proteomes" id="UP000316095"/>
    </source>
</evidence>
<gene>
    <name evidence="4" type="ORF">Pan54_25650</name>
</gene>
<evidence type="ECO:0000256" key="2">
    <source>
        <dbReference type="RuleBase" id="RU362039"/>
    </source>
</evidence>
<dbReference type="EMBL" id="SJPG01000001">
    <property type="protein sequence ID" value="TWT61828.1"/>
    <property type="molecule type" value="Genomic_DNA"/>
</dbReference>
<protein>
    <recommendedName>
        <fullName evidence="2">Phosphoesterase</fullName>
        <ecNumber evidence="2">3.1.4.-</ecNumber>
    </recommendedName>
</protein>
<dbReference type="NCBIfam" id="TIGR00040">
    <property type="entry name" value="yfcE"/>
    <property type="match status" value="1"/>
</dbReference>
<evidence type="ECO:0000259" key="3">
    <source>
        <dbReference type="Pfam" id="PF12850"/>
    </source>
</evidence>
<evidence type="ECO:0000256" key="1">
    <source>
        <dbReference type="ARBA" id="ARBA00008950"/>
    </source>
</evidence>
<dbReference type="Gene3D" id="3.60.21.10">
    <property type="match status" value="1"/>
</dbReference>
<evidence type="ECO:0000313" key="4">
    <source>
        <dbReference type="EMBL" id="TWT61828.1"/>
    </source>
</evidence>
<reference evidence="4 5" key="1">
    <citation type="submission" date="2019-02" db="EMBL/GenBank/DDBJ databases">
        <title>Deep-cultivation of Planctomycetes and their phenomic and genomic characterization uncovers novel biology.</title>
        <authorList>
            <person name="Wiegand S."/>
            <person name="Jogler M."/>
            <person name="Boedeker C."/>
            <person name="Pinto D."/>
            <person name="Vollmers J."/>
            <person name="Rivas-Marin E."/>
            <person name="Kohn T."/>
            <person name="Peeters S.H."/>
            <person name="Heuer A."/>
            <person name="Rast P."/>
            <person name="Oberbeckmann S."/>
            <person name="Bunk B."/>
            <person name="Jeske O."/>
            <person name="Meyerdierks A."/>
            <person name="Storesund J.E."/>
            <person name="Kallscheuer N."/>
            <person name="Luecker S."/>
            <person name="Lage O.M."/>
            <person name="Pohl T."/>
            <person name="Merkel B.J."/>
            <person name="Hornburger P."/>
            <person name="Mueller R.-W."/>
            <person name="Bruemmer F."/>
            <person name="Labrenz M."/>
            <person name="Spormann A.M."/>
            <person name="Op Den Camp H."/>
            <person name="Overmann J."/>
            <person name="Amann R."/>
            <person name="Jetten M.S.M."/>
            <person name="Mascher T."/>
            <person name="Medema M.H."/>
            <person name="Devos D.P."/>
            <person name="Kaster A.-K."/>
            <person name="Ovreas L."/>
            <person name="Rohde M."/>
            <person name="Galperin M.Y."/>
            <person name="Jogler C."/>
        </authorList>
    </citation>
    <scope>NUCLEOTIDE SEQUENCE [LARGE SCALE GENOMIC DNA]</scope>
    <source>
        <strain evidence="4 5">Pan54</strain>
    </source>
</reference>
<organism evidence="4 5">
    <name type="scientific">Rubinisphaera italica</name>
    <dbReference type="NCBI Taxonomy" id="2527969"/>
    <lineage>
        <taxon>Bacteria</taxon>
        <taxon>Pseudomonadati</taxon>
        <taxon>Planctomycetota</taxon>
        <taxon>Planctomycetia</taxon>
        <taxon>Planctomycetales</taxon>
        <taxon>Planctomycetaceae</taxon>
        <taxon>Rubinisphaera</taxon>
    </lineage>
</organism>
<feature type="domain" description="Calcineurin-like phosphoesterase" evidence="3">
    <location>
        <begin position="1"/>
        <end position="151"/>
    </location>
</feature>
<accession>A0A5C5XGE7</accession>
<dbReference type="InterPro" id="IPR000979">
    <property type="entry name" value="Phosphodiesterase_MJ0936/Vps29"/>
</dbReference>
<dbReference type="EC" id="3.1.4.-" evidence="2"/>
<dbReference type="Proteomes" id="UP000316095">
    <property type="component" value="Unassembled WGS sequence"/>
</dbReference>
<sequence>MKIGVVSDTHGNIPNTERAIEILKEQNVEAVLHCGDICGIEIVPLFADWPTHFVTGNCDNPDLMKLTVEKAGQIWHGMFGDFTIGKRLIALLHSHETGRLDKTANAGIYDLVCYGHTHVKEQHRVGETLVLNPGALHRANPHTIAIVDLDTMVAEHIEL</sequence>
<comment type="caution">
    <text evidence="4">The sequence shown here is derived from an EMBL/GenBank/DDBJ whole genome shotgun (WGS) entry which is preliminary data.</text>
</comment>
<proteinExistence type="inferred from homology"/>